<dbReference type="EMBL" id="KQ764881">
    <property type="protein sequence ID" value="OAD54326.1"/>
    <property type="molecule type" value="Genomic_DNA"/>
</dbReference>
<accession>A0A310SJG0</accession>
<reference evidence="2 3" key="1">
    <citation type="submission" date="2015-07" db="EMBL/GenBank/DDBJ databases">
        <title>The genome of Eufriesea mexicana.</title>
        <authorList>
            <person name="Pan H."/>
            <person name="Kapheim K."/>
        </authorList>
    </citation>
    <scope>NUCLEOTIDE SEQUENCE [LARGE SCALE GENOMIC DNA]</scope>
    <source>
        <strain evidence="2">0111107269</strain>
        <tissue evidence="2">Whole body</tissue>
    </source>
</reference>
<evidence type="ECO:0000313" key="3">
    <source>
        <dbReference type="Proteomes" id="UP000250275"/>
    </source>
</evidence>
<dbReference type="AlphaFoldDB" id="A0A310SJG0"/>
<evidence type="ECO:0000256" key="1">
    <source>
        <dbReference type="SAM" id="MobiDB-lite"/>
    </source>
</evidence>
<dbReference type="Proteomes" id="UP000250275">
    <property type="component" value="Unassembled WGS sequence"/>
</dbReference>
<keyword evidence="3" id="KW-1185">Reference proteome</keyword>
<gene>
    <name evidence="2" type="ORF">WN48_08040</name>
</gene>
<protein>
    <submittedName>
        <fullName evidence="2">Uncharacterized protein</fullName>
    </submittedName>
</protein>
<sequence length="99" mass="10779">MRRRNGESSHVKGKPACSCCDGDKLSPLLVATSSVENAVFSQNAGNNAAKDDVDDRPAPQLKFSELSNPKIHSSNHPKISSSEKRLKHSECNEKLQLCC</sequence>
<feature type="region of interest" description="Disordered" evidence="1">
    <location>
        <begin position="43"/>
        <end position="86"/>
    </location>
</feature>
<feature type="compositionally biased region" description="Basic and acidic residues" evidence="1">
    <location>
        <begin position="1"/>
        <end position="10"/>
    </location>
</feature>
<proteinExistence type="predicted"/>
<organism evidence="2 3">
    <name type="scientific">Eufriesea mexicana</name>
    <dbReference type="NCBI Taxonomy" id="516756"/>
    <lineage>
        <taxon>Eukaryota</taxon>
        <taxon>Metazoa</taxon>
        <taxon>Ecdysozoa</taxon>
        <taxon>Arthropoda</taxon>
        <taxon>Hexapoda</taxon>
        <taxon>Insecta</taxon>
        <taxon>Pterygota</taxon>
        <taxon>Neoptera</taxon>
        <taxon>Endopterygota</taxon>
        <taxon>Hymenoptera</taxon>
        <taxon>Apocrita</taxon>
        <taxon>Aculeata</taxon>
        <taxon>Apoidea</taxon>
        <taxon>Anthophila</taxon>
        <taxon>Apidae</taxon>
        <taxon>Eufriesea</taxon>
    </lineage>
</organism>
<evidence type="ECO:0000313" key="2">
    <source>
        <dbReference type="EMBL" id="OAD54326.1"/>
    </source>
</evidence>
<name>A0A310SJG0_9HYME</name>
<feature type="region of interest" description="Disordered" evidence="1">
    <location>
        <begin position="1"/>
        <end position="21"/>
    </location>
</feature>
<feature type="compositionally biased region" description="Polar residues" evidence="1">
    <location>
        <begin position="65"/>
        <end position="80"/>
    </location>
</feature>